<keyword evidence="1" id="KW-0472">Membrane</keyword>
<keyword evidence="1" id="KW-0812">Transmembrane</keyword>
<sequence length="134" mass="14478">MKRTFLAISLILVGSLGLLQSVPAFASNPSLSNDPLGVNYGSYTGLSDQDVRVSIARVIQFVLGFLGLIFLVLVIFAGFLWMTSAGNEDRVEKAKKILWGAVIGVAIILASYGITEFVVKNFYEVTTNSPYNAP</sequence>
<evidence type="ECO:0000313" key="4">
    <source>
        <dbReference type="Proteomes" id="UP000033867"/>
    </source>
</evidence>
<feature type="transmembrane region" description="Helical" evidence="1">
    <location>
        <begin position="97"/>
        <end position="114"/>
    </location>
</feature>
<evidence type="ECO:0000313" key="3">
    <source>
        <dbReference type="EMBL" id="KKS72789.1"/>
    </source>
</evidence>
<gene>
    <name evidence="3" type="ORF">UV42_C0004G0001</name>
</gene>
<feature type="chain" id="PRO_5002536073" description="TrbC/VIRB2 family protein" evidence="2">
    <location>
        <begin position="27"/>
        <end position="134"/>
    </location>
</feature>
<dbReference type="EMBL" id="LCEK01000004">
    <property type="protein sequence ID" value="KKS72789.1"/>
    <property type="molecule type" value="Genomic_DNA"/>
</dbReference>
<evidence type="ECO:0000256" key="1">
    <source>
        <dbReference type="SAM" id="Phobius"/>
    </source>
</evidence>
<reference evidence="3 4" key="1">
    <citation type="journal article" date="2015" name="Nature">
        <title>rRNA introns, odd ribosomes, and small enigmatic genomes across a large radiation of phyla.</title>
        <authorList>
            <person name="Brown C.T."/>
            <person name="Hug L.A."/>
            <person name="Thomas B.C."/>
            <person name="Sharon I."/>
            <person name="Castelle C.J."/>
            <person name="Singh A."/>
            <person name="Wilkins M.J."/>
            <person name="Williams K.H."/>
            <person name="Banfield J.F."/>
        </authorList>
    </citation>
    <scope>NUCLEOTIDE SEQUENCE [LARGE SCALE GENOMIC DNA]</scope>
</reference>
<keyword evidence="1" id="KW-1133">Transmembrane helix</keyword>
<evidence type="ECO:0008006" key="5">
    <source>
        <dbReference type="Google" id="ProtNLM"/>
    </source>
</evidence>
<evidence type="ECO:0000256" key="2">
    <source>
        <dbReference type="SAM" id="SignalP"/>
    </source>
</evidence>
<feature type="signal peptide" evidence="2">
    <location>
        <begin position="1"/>
        <end position="26"/>
    </location>
</feature>
<comment type="caution">
    <text evidence="3">The sequence shown here is derived from an EMBL/GenBank/DDBJ whole genome shotgun (WGS) entry which is preliminary data.</text>
</comment>
<protein>
    <recommendedName>
        <fullName evidence="5">TrbC/VIRB2 family protein</fullName>
    </recommendedName>
</protein>
<dbReference type="Proteomes" id="UP000033867">
    <property type="component" value="Unassembled WGS sequence"/>
</dbReference>
<accession>A0A0G1BHX0</accession>
<dbReference type="InterPro" id="IPR043993">
    <property type="entry name" value="T4SS_pilin"/>
</dbReference>
<dbReference type="Pfam" id="PF18895">
    <property type="entry name" value="T4SS_pilin"/>
    <property type="match status" value="1"/>
</dbReference>
<proteinExistence type="predicted"/>
<feature type="transmembrane region" description="Helical" evidence="1">
    <location>
        <begin position="58"/>
        <end position="85"/>
    </location>
</feature>
<name>A0A0G1BHX0_9BACT</name>
<keyword evidence="2" id="KW-0732">Signal</keyword>
<dbReference type="AlphaFoldDB" id="A0A0G1BHX0"/>
<organism evidence="3 4">
    <name type="scientific">Candidatus Magasanikbacteria bacterium GW2011_GWE2_42_7</name>
    <dbReference type="NCBI Taxonomy" id="1619052"/>
    <lineage>
        <taxon>Bacteria</taxon>
        <taxon>Candidatus Magasanikiibacteriota</taxon>
    </lineage>
</organism>